<dbReference type="Proteomes" id="UP001176941">
    <property type="component" value="Chromosome 34"/>
</dbReference>
<name>A0ABN8ZJ49_RANTA</name>
<protein>
    <submittedName>
        <fullName evidence="2">Uncharacterized protein</fullName>
    </submittedName>
</protein>
<dbReference type="EMBL" id="OX460345">
    <property type="protein sequence ID" value="CAI9173794.1"/>
    <property type="molecule type" value="Genomic_DNA"/>
</dbReference>
<keyword evidence="3" id="KW-1185">Reference proteome</keyword>
<sequence>MAVESRVTRLPAGKRPEEQEASSPRPPEKPRLCPQPDCGLTASGLGEDKLCHVSRPVCADSLQQPQERNKARPVTPAPPPSCGDRQTCCPSSAILPRGGSGPAQVRPTDRSSSRSAKLCPADPSPGSPNLSWTLTTPGSCLGLVAALTHRALPALLAPHCLFIAVSVVAKRGANIWLGFLTCHSAPSGRSFVHRCVQSRLSLDALHRWEGPRLQAAPGGHVPTPGGLLGPSAAFPERKGELLDGLLCGTSVCREGHP</sequence>
<organism evidence="2 3">
    <name type="scientific">Rangifer tarandus platyrhynchus</name>
    <name type="common">Svalbard reindeer</name>
    <dbReference type="NCBI Taxonomy" id="3082113"/>
    <lineage>
        <taxon>Eukaryota</taxon>
        <taxon>Metazoa</taxon>
        <taxon>Chordata</taxon>
        <taxon>Craniata</taxon>
        <taxon>Vertebrata</taxon>
        <taxon>Euteleostomi</taxon>
        <taxon>Mammalia</taxon>
        <taxon>Eutheria</taxon>
        <taxon>Laurasiatheria</taxon>
        <taxon>Artiodactyla</taxon>
        <taxon>Ruminantia</taxon>
        <taxon>Pecora</taxon>
        <taxon>Cervidae</taxon>
        <taxon>Odocoileinae</taxon>
        <taxon>Rangifer</taxon>
    </lineage>
</organism>
<accession>A0ABN8ZJ49</accession>
<reference evidence="2" key="1">
    <citation type="submission" date="2023-04" db="EMBL/GenBank/DDBJ databases">
        <authorList>
            <consortium name="ELIXIR-Norway"/>
        </authorList>
    </citation>
    <scope>NUCLEOTIDE SEQUENCE [LARGE SCALE GENOMIC DNA]</scope>
</reference>
<proteinExistence type="predicted"/>
<feature type="region of interest" description="Disordered" evidence="1">
    <location>
        <begin position="61"/>
        <end position="129"/>
    </location>
</feature>
<evidence type="ECO:0000313" key="2">
    <source>
        <dbReference type="EMBL" id="CAI9173794.1"/>
    </source>
</evidence>
<gene>
    <name evidence="2" type="ORF">MRATA1EN1_LOCUS22756</name>
</gene>
<evidence type="ECO:0000256" key="1">
    <source>
        <dbReference type="SAM" id="MobiDB-lite"/>
    </source>
</evidence>
<evidence type="ECO:0000313" key="3">
    <source>
        <dbReference type="Proteomes" id="UP001176941"/>
    </source>
</evidence>
<feature type="region of interest" description="Disordered" evidence="1">
    <location>
        <begin position="1"/>
        <end position="39"/>
    </location>
</feature>